<evidence type="ECO:0000313" key="1">
    <source>
        <dbReference type="EMBL" id="KAF7268363.1"/>
    </source>
</evidence>
<protein>
    <submittedName>
        <fullName evidence="1">Uncharacterized protein</fullName>
    </submittedName>
</protein>
<evidence type="ECO:0000313" key="2">
    <source>
        <dbReference type="Proteomes" id="UP000625711"/>
    </source>
</evidence>
<dbReference type="AlphaFoldDB" id="A0A834M2F8"/>
<keyword evidence="2" id="KW-1185">Reference proteome</keyword>
<sequence>MLKYDIIKTLGLSTINNIYKINHVNPNTKTKKLLSHQLNRTTTKPNQTGNLNITGSSKLQEEHYYVVGRMGPDRERKRWADGCGDAGRRTGVIRTNPMRIISKTNNSAKQKKHDIISATFSSRKMKQQKRTTSTISRMISDPQGVTWSPPNPLPPSSCPYTASRALTLLPLPSPCLTCDLF</sequence>
<accession>A0A834M2F8</accession>
<comment type="caution">
    <text evidence="1">The sequence shown here is derived from an EMBL/GenBank/DDBJ whole genome shotgun (WGS) entry which is preliminary data.</text>
</comment>
<organism evidence="1 2">
    <name type="scientific">Rhynchophorus ferrugineus</name>
    <name type="common">Red palm weevil</name>
    <name type="synonym">Curculio ferrugineus</name>
    <dbReference type="NCBI Taxonomy" id="354439"/>
    <lineage>
        <taxon>Eukaryota</taxon>
        <taxon>Metazoa</taxon>
        <taxon>Ecdysozoa</taxon>
        <taxon>Arthropoda</taxon>
        <taxon>Hexapoda</taxon>
        <taxon>Insecta</taxon>
        <taxon>Pterygota</taxon>
        <taxon>Neoptera</taxon>
        <taxon>Endopterygota</taxon>
        <taxon>Coleoptera</taxon>
        <taxon>Polyphaga</taxon>
        <taxon>Cucujiformia</taxon>
        <taxon>Curculionidae</taxon>
        <taxon>Dryophthorinae</taxon>
        <taxon>Rhynchophorus</taxon>
    </lineage>
</organism>
<dbReference type="Proteomes" id="UP000625711">
    <property type="component" value="Unassembled WGS sequence"/>
</dbReference>
<reference evidence="1" key="1">
    <citation type="submission" date="2020-08" db="EMBL/GenBank/DDBJ databases">
        <title>Genome sequencing and assembly of the red palm weevil Rhynchophorus ferrugineus.</title>
        <authorList>
            <person name="Dias G.B."/>
            <person name="Bergman C.M."/>
            <person name="Manee M."/>
        </authorList>
    </citation>
    <scope>NUCLEOTIDE SEQUENCE</scope>
    <source>
        <strain evidence="1">AA-2017</strain>
        <tissue evidence="1">Whole larva</tissue>
    </source>
</reference>
<proteinExistence type="predicted"/>
<name>A0A834M2F8_RHYFE</name>
<gene>
    <name evidence="1" type="ORF">GWI33_018512</name>
</gene>
<dbReference type="EMBL" id="JAACXV010014331">
    <property type="protein sequence ID" value="KAF7268363.1"/>
    <property type="molecule type" value="Genomic_DNA"/>
</dbReference>